<evidence type="ECO:0000313" key="1">
    <source>
        <dbReference type="EMBL" id="PVY46186.1"/>
    </source>
</evidence>
<dbReference type="GeneID" id="93228720"/>
<dbReference type="OrthoDB" id="1733540at2"/>
<organism evidence="1 2">
    <name type="scientific">Intestinimonas butyriciproducens</name>
    <dbReference type="NCBI Taxonomy" id="1297617"/>
    <lineage>
        <taxon>Bacteria</taxon>
        <taxon>Bacillati</taxon>
        <taxon>Bacillota</taxon>
        <taxon>Clostridia</taxon>
        <taxon>Eubacteriales</taxon>
        <taxon>Intestinimonas</taxon>
    </lineage>
</organism>
<dbReference type="Proteomes" id="UP000245778">
    <property type="component" value="Unassembled WGS sequence"/>
</dbReference>
<dbReference type="RefSeq" id="WP_116722612.1">
    <property type="nucleotide sequence ID" value="NZ_CP011524.1"/>
</dbReference>
<dbReference type="AlphaFoldDB" id="A0A2U1BC07"/>
<accession>A0A2U1BC07</accession>
<gene>
    <name evidence="1" type="ORF">C7373_11911</name>
</gene>
<proteinExistence type="predicted"/>
<sequence length="317" mass="36994">MAVLTHIDRVPFGAPTPEEIAHDKIAKQHFLEYCDSGKCIRIEMAKCIKSITAGLLHLEILGKVPDLSGQRRRGRRQVPTSPGQQFYNLKCSWRELELTLATNFGARDWVLVFTYDDAHLPDNKKSADTCFQRFVRRYRAARRKRGEELRYIYNTEGFHECRCYDHFDEDGELENRRLHHHVVLNCVSLEDLEEVRSLWQGGGYIRAEPLDVHYYRELAKYMTKEAREFGRAKPGERTWRGSRNLKKYQVEYIEIPSDSVTLAPPMGAVDYESFSEKNPYGFADCVGARYLLFPEREPERYTYNIGRRQGPLNNFPA</sequence>
<comment type="caution">
    <text evidence="1">The sequence shown here is derived from an EMBL/GenBank/DDBJ whole genome shotgun (WGS) entry which is preliminary data.</text>
</comment>
<evidence type="ECO:0000313" key="2">
    <source>
        <dbReference type="Proteomes" id="UP000245778"/>
    </source>
</evidence>
<name>A0A2U1BC07_9FIRM</name>
<dbReference type="EMBL" id="QEKK01000019">
    <property type="protein sequence ID" value="PVY46186.1"/>
    <property type="molecule type" value="Genomic_DNA"/>
</dbReference>
<protein>
    <submittedName>
        <fullName evidence="1">Uncharacterized protein</fullName>
    </submittedName>
</protein>
<reference evidence="1 2" key="1">
    <citation type="submission" date="2018-04" db="EMBL/GenBank/DDBJ databases">
        <title>Genomic Encyclopedia of Type Strains, Phase IV (KMG-IV): sequencing the most valuable type-strain genomes for metagenomic binning, comparative biology and taxonomic classification.</title>
        <authorList>
            <person name="Goeker M."/>
        </authorList>
    </citation>
    <scope>NUCLEOTIDE SEQUENCE [LARGE SCALE GENOMIC DNA]</scope>
    <source>
        <strain evidence="1 2">DSM 26588</strain>
    </source>
</reference>